<dbReference type="EMBL" id="VSRR010123869">
    <property type="protein sequence ID" value="MPD00673.1"/>
    <property type="molecule type" value="Genomic_DNA"/>
</dbReference>
<evidence type="ECO:0000313" key="3">
    <source>
        <dbReference type="Proteomes" id="UP000324222"/>
    </source>
</evidence>
<gene>
    <name evidence="2" type="ORF">E2C01_096161</name>
</gene>
<feature type="signal peptide" evidence="1">
    <location>
        <begin position="1"/>
        <end position="19"/>
    </location>
</feature>
<dbReference type="Proteomes" id="UP000324222">
    <property type="component" value="Unassembled WGS sequence"/>
</dbReference>
<keyword evidence="1" id="KW-0732">Signal</keyword>
<feature type="chain" id="PRO_5022823027" description="Secreted protein" evidence="1">
    <location>
        <begin position="20"/>
        <end position="66"/>
    </location>
</feature>
<proteinExistence type="predicted"/>
<organism evidence="2 3">
    <name type="scientific">Portunus trituberculatus</name>
    <name type="common">Swimming crab</name>
    <name type="synonym">Neptunus trituberculatus</name>
    <dbReference type="NCBI Taxonomy" id="210409"/>
    <lineage>
        <taxon>Eukaryota</taxon>
        <taxon>Metazoa</taxon>
        <taxon>Ecdysozoa</taxon>
        <taxon>Arthropoda</taxon>
        <taxon>Crustacea</taxon>
        <taxon>Multicrustacea</taxon>
        <taxon>Malacostraca</taxon>
        <taxon>Eumalacostraca</taxon>
        <taxon>Eucarida</taxon>
        <taxon>Decapoda</taxon>
        <taxon>Pleocyemata</taxon>
        <taxon>Brachyura</taxon>
        <taxon>Eubrachyura</taxon>
        <taxon>Portunoidea</taxon>
        <taxon>Portunidae</taxon>
        <taxon>Portuninae</taxon>
        <taxon>Portunus</taxon>
    </lineage>
</organism>
<evidence type="ECO:0000256" key="1">
    <source>
        <dbReference type="SAM" id="SignalP"/>
    </source>
</evidence>
<evidence type="ECO:0008006" key="4">
    <source>
        <dbReference type="Google" id="ProtNLM"/>
    </source>
</evidence>
<protein>
    <recommendedName>
        <fullName evidence="4">Secreted protein</fullName>
    </recommendedName>
</protein>
<dbReference type="AlphaFoldDB" id="A0A5B7JX97"/>
<reference evidence="2 3" key="1">
    <citation type="submission" date="2019-05" db="EMBL/GenBank/DDBJ databases">
        <title>Another draft genome of Portunus trituberculatus and its Hox gene families provides insights of decapod evolution.</title>
        <authorList>
            <person name="Jeong J.-H."/>
            <person name="Song I."/>
            <person name="Kim S."/>
            <person name="Choi T."/>
            <person name="Kim D."/>
            <person name="Ryu S."/>
            <person name="Kim W."/>
        </authorList>
    </citation>
    <scope>NUCLEOTIDE SEQUENCE [LARGE SCALE GENOMIC DNA]</scope>
    <source>
        <tissue evidence="2">Muscle</tissue>
    </source>
</reference>
<sequence length="66" mass="7374">MHQTYINILAVVVYISVLAEPSTQFRSCDSCSGAWRGEDSPMTSPSEATCMCCDEFYALQIRLIAY</sequence>
<name>A0A5B7JX97_PORTR</name>
<accession>A0A5B7JX97</accession>
<keyword evidence="3" id="KW-1185">Reference proteome</keyword>
<evidence type="ECO:0000313" key="2">
    <source>
        <dbReference type="EMBL" id="MPD00673.1"/>
    </source>
</evidence>
<comment type="caution">
    <text evidence="2">The sequence shown here is derived from an EMBL/GenBank/DDBJ whole genome shotgun (WGS) entry which is preliminary data.</text>
</comment>